<gene>
    <name evidence="3" type="ORF">RFI_09166</name>
</gene>
<evidence type="ECO:0000313" key="3">
    <source>
        <dbReference type="EMBL" id="ETO27966.1"/>
    </source>
</evidence>
<dbReference type="Proteomes" id="UP000023152">
    <property type="component" value="Unassembled WGS sequence"/>
</dbReference>
<accession>X6NPN8</accession>
<dbReference type="InterPro" id="IPR002347">
    <property type="entry name" value="SDR_fam"/>
</dbReference>
<keyword evidence="4" id="KW-1185">Reference proteome</keyword>
<evidence type="ECO:0000256" key="2">
    <source>
        <dbReference type="ARBA" id="ARBA00023002"/>
    </source>
</evidence>
<organism evidence="3 4">
    <name type="scientific">Reticulomyxa filosa</name>
    <dbReference type="NCBI Taxonomy" id="46433"/>
    <lineage>
        <taxon>Eukaryota</taxon>
        <taxon>Sar</taxon>
        <taxon>Rhizaria</taxon>
        <taxon>Retaria</taxon>
        <taxon>Foraminifera</taxon>
        <taxon>Monothalamids</taxon>
        <taxon>Reticulomyxidae</taxon>
        <taxon>Reticulomyxa</taxon>
    </lineage>
</organism>
<name>X6NPN8_RETFI</name>
<dbReference type="AlphaFoldDB" id="X6NPN8"/>
<keyword evidence="2" id="KW-0560">Oxidoreductase</keyword>
<sequence>MALAQINWIISYLEEKYPHLTRNVEKNTKPLVVITGASSGIGEECARLFSKEGHPLLLMARRIEKMEKEFENTKDVLLAKVDVTDYNQMHAALEKAEQLYGPCDCLINNAGVMLLGKMVQICIRCLYCFEMSSSLFVCPSTHINKSVHIHFKIYICIRIQKEDQKWKSGTQCCKLM</sequence>
<dbReference type="PANTHER" id="PTHR44196:SF1">
    <property type="entry name" value="DEHYDROGENASE_REDUCTASE SDR FAMILY MEMBER 7B"/>
    <property type="match status" value="1"/>
</dbReference>
<reference evidence="3 4" key="1">
    <citation type="journal article" date="2013" name="Curr. Biol.">
        <title>The Genome of the Foraminiferan Reticulomyxa filosa.</title>
        <authorList>
            <person name="Glockner G."/>
            <person name="Hulsmann N."/>
            <person name="Schleicher M."/>
            <person name="Noegel A.A."/>
            <person name="Eichinger L."/>
            <person name="Gallinger C."/>
            <person name="Pawlowski J."/>
            <person name="Sierra R."/>
            <person name="Euteneuer U."/>
            <person name="Pillet L."/>
            <person name="Moustafa A."/>
            <person name="Platzer M."/>
            <person name="Groth M."/>
            <person name="Szafranski K."/>
            <person name="Schliwa M."/>
        </authorList>
    </citation>
    <scope>NUCLEOTIDE SEQUENCE [LARGE SCALE GENOMIC DNA]</scope>
</reference>
<evidence type="ECO:0000256" key="1">
    <source>
        <dbReference type="ARBA" id="ARBA00006484"/>
    </source>
</evidence>
<dbReference type="Pfam" id="PF00106">
    <property type="entry name" value="adh_short"/>
    <property type="match status" value="1"/>
</dbReference>
<comment type="similarity">
    <text evidence="1">Belongs to the short-chain dehydrogenases/reductases (SDR) family.</text>
</comment>
<comment type="caution">
    <text evidence="3">The sequence shown here is derived from an EMBL/GenBank/DDBJ whole genome shotgun (WGS) entry which is preliminary data.</text>
</comment>
<evidence type="ECO:0000313" key="4">
    <source>
        <dbReference type="Proteomes" id="UP000023152"/>
    </source>
</evidence>
<dbReference type="PRINTS" id="PR00081">
    <property type="entry name" value="GDHRDH"/>
</dbReference>
<dbReference type="GO" id="GO:0016020">
    <property type="term" value="C:membrane"/>
    <property type="evidence" value="ECO:0007669"/>
    <property type="project" value="TreeGrafter"/>
</dbReference>
<dbReference type="GO" id="GO:0016491">
    <property type="term" value="F:oxidoreductase activity"/>
    <property type="evidence" value="ECO:0007669"/>
    <property type="project" value="UniProtKB-KW"/>
</dbReference>
<dbReference type="InterPro" id="IPR036291">
    <property type="entry name" value="NAD(P)-bd_dom_sf"/>
</dbReference>
<dbReference type="PANTHER" id="PTHR44196">
    <property type="entry name" value="DEHYDROGENASE/REDUCTASE SDR FAMILY MEMBER 7B"/>
    <property type="match status" value="1"/>
</dbReference>
<proteinExistence type="inferred from homology"/>
<dbReference type="SUPFAM" id="SSF51735">
    <property type="entry name" value="NAD(P)-binding Rossmann-fold domains"/>
    <property type="match status" value="1"/>
</dbReference>
<dbReference type="EMBL" id="ASPP01006944">
    <property type="protein sequence ID" value="ETO27966.1"/>
    <property type="molecule type" value="Genomic_DNA"/>
</dbReference>
<dbReference type="OrthoDB" id="47007at2759"/>
<protein>
    <submittedName>
        <fullName evidence="3">Short chain dehydrogenase</fullName>
    </submittedName>
</protein>
<dbReference type="Gene3D" id="3.40.50.720">
    <property type="entry name" value="NAD(P)-binding Rossmann-like Domain"/>
    <property type="match status" value="1"/>
</dbReference>